<evidence type="ECO:0000313" key="13">
    <source>
        <dbReference type="Proteomes" id="UP001156690"/>
    </source>
</evidence>
<keyword evidence="5 7" id="KW-0807">Transducer</keyword>
<dbReference type="InterPro" id="IPR003660">
    <property type="entry name" value="HAMP_dom"/>
</dbReference>
<gene>
    <name evidence="12" type="ORF">GCM10007932_23790</name>
</gene>
<dbReference type="PANTHER" id="PTHR32089:SF119">
    <property type="entry name" value="METHYL-ACCEPTING CHEMOTAXIS PROTEIN CTPL"/>
    <property type="match status" value="1"/>
</dbReference>
<accession>A0AAV5NRR7</accession>
<dbReference type="CDD" id="cd11386">
    <property type="entry name" value="MCP_signal"/>
    <property type="match status" value="1"/>
</dbReference>
<keyword evidence="2 9" id="KW-0812">Transmembrane</keyword>
<name>A0AAV5NRR7_9VIBR</name>
<evidence type="ECO:0000259" key="10">
    <source>
        <dbReference type="PROSITE" id="PS50111"/>
    </source>
</evidence>
<evidence type="ECO:0000256" key="5">
    <source>
        <dbReference type="ARBA" id="ARBA00023224"/>
    </source>
</evidence>
<dbReference type="PANTHER" id="PTHR32089">
    <property type="entry name" value="METHYL-ACCEPTING CHEMOTAXIS PROTEIN MCPB"/>
    <property type="match status" value="1"/>
</dbReference>
<dbReference type="Pfam" id="PF00015">
    <property type="entry name" value="MCPsignal"/>
    <property type="match status" value="1"/>
</dbReference>
<dbReference type="FunFam" id="1.10.287.950:FF:000001">
    <property type="entry name" value="Methyl-accepting chemotaxis sensory transducer"/>
    <property type="match status" value="1"/>
</dbReference>
<dbReference type="GO" id="GO:0006935">
    <property type="term" value="P:chemotaxis"/>
    <property type="evidence" value="ECO:0007669"/>
    <property type="project" value="UniProtKB-ARBA"/>
</dbReference>
<keyword evidence="13" id="KW-1185">Reference proteome</keyword>
<dbReference type="EMBL" id="BSNX01000026">
    <property type="protein sequence ID" value="GLQ73019.1"/>
    <property type="molecule type" value="Genomic_DNA"/>
</dbReference>
<feature type="transmembrane region" description="Helical" evidence="9">
    <location>
        <begin position="196"/>
        <end position="220"/>
    </location>
</feature>
<evidence type="ECO:0000256" key="9">
    <source>
        <dbReference type="SAM" id="Phobius"/>
    </source>
</evidence>
<reference evidence="13" key="1">
    <citation type="journal article" date="2019" name="Int. J. Syst. Evol. Microbiol.">
        <title>The Global Catalogue of Microorganisms (GCM) 10K type strain sequencing project: providing services to taxonomists for standard genome sequencing and annotation.</title>
        <authorList>
            <consortium name="The Broad Institute Genomics Platform"/>
            <consortium name="The Broad Institute Genome Sequencing Center for Infectious Disease"/>
            <person name="Wu L."/>
            <person name="Ma J."/>
        </authorList>
    </citation>
    <scope>NUCLEOTIDE SEQUENCE [LARGE SCALE GENOMIC DNA]</scope>
    <source>
        <strain evidence="13">NBRC 15640</strain>
    </source>
</reference>
<dbReference type="PROSITE" id="PS50111">
    <property type="entry name" value="CHEMOTAXIS_TRANSDUC_2"/>
    <property type="match status" value="1"/>
</dbReference>
<evidence type="ECO:0000256" key="3">
    <source>
        <dbReference type="ARBA" id="ARBA00022989"/>
    </source>
</evidence>
<sequence length="552" mass="60429">MDGKIAFAIKRNERKLKRTLKSKTLADDPKKVADLIKYSNESLSSSAVVAKNNVSKLRFDIAALGGLVWKAAAAEQVDTIISIQANQVKQILDGINKKMSSINGYVNEINKYQKEYQKLEALLNQFLLIAFNDKASIFYLKRHIIELGEKIRGEVMEVNRTGEILSSKFQEISSSVNDLKDKELESATLVLERNKLILNVVSGVVILFTILISITVVRLISGSLKSLSDALEQIAQGEADLTVRLEKSKLKELGKIGDLFNHFVSRIEKVIVEVSSMTLHLDKSVNTLVDESKYSRDLVVQQDVETKQVSSSMEKMLLVVEHVKTNISSADEASNVARENGRSSSNELESVVTNIQRLDDVMGNADQVMRELKTRSDSISSVLGVISEIAEQTNLLALNAAIESARAGEHGRGFAVVAEEVRSLAGRTLQSTQEIGTIIEDLQQGTMNAAKEIDEAVKMADEVSKLVNQANDSVNVSVDSITEIAHRSSDISRAVDEQVTASESVQDSISVMQGNTEKSLVSAGNVDELSESLNQLSGSLRDLVGQFKCQAS</sequence>
<evidence type="ECO:0000256" key="1">
    <source>
        <dbReference type="ARBA" id="ARBA00004141"/>
    </source>
</evidence>
<dbReference type="GO" id="GO:0007165">
    <property type="term" value="P:signal transduction"/>
    <property type="evidence" value="ECO:0007669"/>
    <property type="project" value="UniProtKB-KW"/>
</dbReference>
<dbReference type="SMART" id="SM00283">
    <property type="entry name" value="MA"/>
    <property type="match status" value="1"/>
</dbReference>
<evidence type="ECO:0000313" key="12">
    <source>
        <dbReference type="EMBL" id="GLQ73019.1"/>
    </source>
</evidence>
<evidence type="ECO:0000256" key="8">
    <source>
        <dbReference type="SAM" id="Coils"/>
    </source>
</evidence>
<evidence type="ECO:0000256" key="4">
    <source>
        <dbReference type="ARBA" id="ARBA00023136"/>
    </source>
</evidence>
<dbReference type="Proteomes" id="UP001156690">
    <property type="component" value="Unassembled WGS sequence"/>
</dbReference>
<evidence type="ECO:0000256" key="7">
    <source>
        <dbReference type="PROSITE-ProRule" id="PRU00284"/>
    </source>
</evidence>
<dbReference type="AlphaFoldDB" id="A0AAV5NRR7"/>
<dbReference type="RefSeq" id="WP_126610028.1">
    <property type="nucleotide sequence ID" value="NZ_AP025144.1"/>
</dbReference>
<dbReference type="SUPFAM" id="SSF58104">
    <property type="entry name" value="Methyl-accepting chemotaxis protein (MCP) signaling domain"/>
    <property type="match status" value="1"/>
</dbReference>
<proteinExistence type="inferred from homology"/>
<keyword evidence="4 9" id="KW-0472">Membrane</keyword>
<evidence type="ECO:0000256" key="2">
    <source>
        <dbReference type="ARBA" id="ARBA00022692"/>
    </source>
</evidence>
<comment type="subcellular location">
    <subcellularLocation>
        <location evidence="1">Membrane</location>
        <topology evidence="1">Multi-pass membrane protein</topology>
    </subcellularLocation>
</comment>
<dbReference type="InterPro" id="IPR004089">
    <property type="entry name" value="MCPsignal_dom"/>
</dbReference>
<dbReference type="Gene3D" id="1.10.287.950">
    <property type="entry name" value="Methyl-accepting chemotaxis protein"/>
    <property type="match status" value="1"/>
</dbReference>
<evidence type="ECO:0000256" key="6">
    <source>
        <dbReference type="ARBA" id="ARBA00029447"/>
    </source>
</evidence>
<dbReference type="SMART" id="SM00304">
    <property type="entry name" value="HAMP"/>
    <property type="match status" value="2"/>
</dbReference>
<feature type="domain" description="Methyl-accepting transducer" evidence="10">
    <location>
        <begin position="277"/>
        <end position="513"/>
    </location>
</feature>
<evidence type="ECO:0000259" key="11">
    <source>
        <dbReference type="PROSITE" id="PS50885"/>
    </source>
</evidence>
<keyword evidence="8" id="KW-0175">Coiled coil</keyword>
<organism evidence="12 13">
    <name type="scientific">Vibrio penaeicida</name>
    <dbReference type="NCBI Taxonomy" id="104609"/>
    <lineage>
        <taxon>Bacteria</taxon>
        <taxon>Pseudomonadati</taxon>
        <taxon>Pseudomonadota</taxon>
        <taxon>Gammaproteobacteria</taxon>
        <taxon>Vibrionales</taxon>
        <taxon>Vibrionaceae</taxon>
        <taxon>Vibrio</taxon>
    </lineage>
</organism>
<dbReference type="CDD" id="cd06225">
    <property type="entry name" value="HAMP"/>
    <property type="match status" value="1"/>
</dbReference>
<dbReference type="Pfam" id="PF00672">
    <property type="entry name" value="HAMP"/>
    <property type="match status" value="1"/>
</dbReference>
<dbReference type="PROSITE" id="PS50885">
    <property type="entry name" value="HAMP"/>
    <property type="match status" value="1"/>
</dbReference>
<feature type="domain" description="HAMP" evidence="11">
    <location>
        <begin position="218"/>
        <end position="272"/>
    </location>
</feature>
<keyword evidence="3 9" id="KW-1133">Transmembrane helix</keyword>
<protein>
    <recommendedName>
        <fullName evidence="14">Methyl-accepting chemotaxis protein</fullName>
    </recommendedName>
</protein>
<feature type="coiled-coil region" evidence="8">
    <location>
        <begin position="102"/>
        <end position="129"/>
    </location>
</feature>
<comment type="caution">
    <text evidence="12">The sequence shown here is derived from an EMBL/GenBank/DDBJ whole genome shotgun (WGS) entry which is preliminary data.</text>
</comment>
<comment type="similarity">
    <text evidence="6">Belongs to the methyl-accepting chemotaxis (MCP) protein family.</text>
</comment>
<evidence type="ECO:0008006" key="14">
    <source>
        <dbReference type="Google" id="ProtNLM"/>
    </source>
</evidence>
<dbReference type="GO" id="GO:0016020">
    <property type="term" value="C:membrane"/>
    <property type="evidence" value="ECO:0007669"/>
    <property type="project" value="UniProtKB-SubCell"/>
</dbReference>